<dbReference type="EMBL" id="JARIHO010000007">
    <property type="protein sequence ID" value="KAJ7358428.1"/>
    <property type="molecule type" value="Genomic_DNA"/>
</dbReference>
<feature type="non-terminal residue" evidence="1">
    <location>
        <position position="1"/>
    </location>
</feature>
<feature type="non-terminal residue" evidence="1">
    <location>
        <position position="99"/>
    </location>
</feature>
<comment type="caution">
    <text evidence="1">The sequence shown here is derived from an EMBL/GenBank/DDBJ whole genome shotgun (WGS) entry which is preliminary data.</text>
</comment>
<evidence type="ECO:0000313" key="1">
    <source>
        <dbReference type="EMBL" id="KAJ7358428.1"/>
    </source>
</evidence>
<dbReference type="AlphaFoldDB" id="A0AAD7AGY4"/>
<keyword evidence="2" id="KW-1185">Reference proteome</keyword>
<name>A0AAD7AGY4_9AGAR</name>
<evidence type="ECO:0000313" key="2">
    <source>
        <dbReference type="Proteomes" id="UP001218218"/>
    </source>
</evidence>
<sequence>DQTGIIYLPGSRMTWAPTGAKQVPLIGNEEKRAFTALLAITAAGGRLPIQCVYEGKTERSVPTASAPNRKDCDEAYFRFVFSGKTGNHWSNQMTMRQWI</sequence>
<reference evidence="1" key="1">
    <citation type="submission" date="2023-03" db="EMBL/GenBank/DDBJ databases">
        <title>Massive genome expansion in bonnet fungi (Mycena s.s.) driven by repeated elements and novel gene families across ecological guilds.</title>
        <authorList>
            <consortium name="Lawrence Berkeley National Laboratory"/>
            <person name="Harder C.B."/>
            <person name="Miyauchi S."/>
            <person name="Viragh M."/>
            <person name="Kuo A."/>
            <person name="Thoen E."/>
            <person name="Andreopoulos B."/>
            <person name="Lu D."/>
            <person name="Skrede I."/>
            <person name="Drula E."/>
            <person name="Henrissat B."/>
            <person name="Morin E."/>
            <person name="Kohler A."/>
            <person name="Barry K."/>
            <person name="LaButti K."/>
            <person name="Morin E."/>
            <person name="Salamov A."/>
            <person name="Lipzen A."/>
            <person name="Mereny Z."/>
            <person name="Hegedus B."/>
            <person name="Baldrian P."/>
            <person name="Stursova M."/>
            <person name="Weitz H."/>
            <person name="Taylor A."/>
            <person name="Grigoriev I.V."/>
            <person name="Nagy L.G."/>
            <person name="Martin F."/>
            <person name="Kauserud H."/>
        </authorList>
    </citation>
    <scope>NUCLEOTIDE SEQUENCE</scope>
    <source>
        <strain evidence="1">CBHHK002</strain>
    </source>
</reference>
<dbReference type="Proteomes" id="UP001218218">
    <property type="component" value="Unassembled WGS sequence"/>
</dbReference>
<protein>
    <submittedName>
        <fullName evidence="1">Uncharacterized protein</fullName>
    </submittedName>
</protein>
<gene>
    <name evidence="1" type="ORF">DFH08DRAFT_637137</name>
</gene>
<accession>A0AAD7AGY4</accession>
<proteinExistence type="predicted"/>
<organism evidence="1 2">
    <name type="scientific">Mycena albidolilacea</name>
    <dbReference type="NCBI Taxonomy" id="1033008"/>
    <lineage>
        <taxon>Eukaryota</taxon>
        <taxon>Fungi</taxon>
        <taxon>Dikarya</taxon>
        <taxon>Basidiomycota</taxon>
        <taxon>Agaricomycotina</taxon>
        <taxon>Agaricomycetes</taxon>
        <taxon>Agaricomycetidae</taxon>
        <taxon>Agaricales</taxon>
        <taxon>Marasmiineae</taxon>
        <taxon>Mycenaceae</taxon>
        <taxon>Mycena</taxon>
    </lineage>
</organism>